<keyword evidence="2" id="KW-0677">Repeat</keyword>
<feature type="repeat" description="NHL" evidence="4">
    <location>
        <begin position="501"/>
        <end position="531"/>
    </location>
</feature>
<dbReference type="Pfam" id="PF01436">
    <property type="entry name" value="NHL"/>
    <property type="match status" value="2"/>
</dbReference>
<keyword evidence="3" id="KW-0325">Glycoprotein</keyword>
<comment type="caution">
    <text evidence="7">The sequence shown here is derived from an EMBL/GenBank/DDBJ whole genome shotgun (WGS) entry which is preliminary data.</text>
</comment>
<dbReference type="Proteomes" id="UP000663860">
    <property type="component" value="Unassembled WGS sequence"/>
</dbReference>
<feature type="signal peptide" evidence="6">
    <location>
        <begin position="1"/>
        <end position="21"/>
    </location>
</feature>
<dbReference type="AlphaFoldDB" id="A0A813UYW2"/>
<proteinExistence type="predicted"/>
<dbReference type="PANTHER" id="PTHR10680:SF28">
    <property type="entry name" value="SMP-30_GLUCONOLACTONASE_LRE-LIKE REGION DOMAIN-CONTAINING PROTEIN"/>
    <property type="match status" value="1"/>
</dbReference>
<dbReference type="Gene3D" id="2.120.10.30">
    <property type="entry name" value="TolB, C-terminal domain"/>
    <property type="match status" value="1"/>
</dbReference>
<protein>
    <recommendedName>
        <fullName evidence="9">NHL repeat containing protein</fullName>
    </recommendedName>
</protein>
<evidence type="ECO:0000256" key="2">
    <source>
        <dbReference type="ARBA" id="ARBA00022737"/>
    </source>
</evidence>
<evidence type="ECO:0000313" key="7">
    <source>
        <dbReference type="EMBL" id="CAF0832746.1"/>
    </source>
</evidence>
<evidence type="ECO:0000256" key="6">
    <source>
        <dbReference type="SAM" id="SignalP"/>
    </source>
</evidence>
<sequence length="585" mass="66662">MLKISNLTSIFLFSIIVLVKNSQHQQSLNSTTIATCNFTACSSQRILCSNNHDCECFSLTTSPTIGICASAVLPCTSVIRCNADNKTCSIENTVCVNSTRCGQPVCYPLALANKLICPKNTTVATKTTTKNFFYKFIFNDMEMENNETQYFEVHLTEHEQIINEELDDIVNNYDRFKQTINEQKENPQNNLLIEQINQWETNSIEIIQQKAKDCRDIVIKSSQTFINDIENKFNDLNQQIKEIHQESELNETNLNHLKNQLIEMTEELNNPPNISIEQNTHSFINEISIISSKKPKFNKWKQTAITAAGGNRRGQKLNLVNYPFGIFIDKKKNIFIADSHNHRVVEWKCNAKEGQIIAGGNGKGNQLDQLNRPTDVIYDQQNHSIIIADYGNRRVIQNQQILINNIDCWGLAMDKQGFLYVSNWRKNEVRRWKMGEYDNEGIVVAGGNAKGYQLSQLNFPTFIFIDEEQSVYVSDYNNDRVVKWRKDAKEGRIVAGGNGQGENLNQLFAPEGVIVDDLGRIYVADCENHRIMRWCEGKEEGEIVVAGNGIENELNGPMGLSFDDEGNLYVADCDNYQIKKFEIIL</sequence>
<feature type="coiled-coil region" evidence="5">
    <location>
        <begin position="226"/>
        <end position="260"/>
    </location>
</feature>
<dbReference type="GO" id="GO:0005576">
    <property type="term" value="C:extracellular region"/>
    <property type="evidence" value="ECO:0007669"/>
    <property type="project" value="TreeGrafter"/>
</dbReference>
<evidence type="ECO:0000256" key="3">
    <source>
        <dbReference type="ARBA" id="ARBA00023180"/>
    </source>
</evidence>
<dbReference type="SUPFAM" id="SSF101898">
    <property type="entry name" value="NHL repeat"/>
    <property type="match status" value="1"/>
</dbReference>
<reference evidence="7" key="1">
    <citation type="submission" date="2021-02" db="EMBL/GenBank/DDBJ databases">
        <authorList>
            <person name="Nowell W R."/>
        </authorList>
    </citation>
    <scope>NUCLEOTIDE SEQUENCE</scope>
</reference>
<name>A0A813UYW2_9BILA</name>
<dbReference type="Gene3D" id="2.40.10.500">
    <property type="match status" value="2"/>
</dbReference>
<evidence type="ECO:0000256" key="5">
    <source>
        <dbReference type="SAM" id="Coils"/>
    </source>
</evidence>
<keyword evidence="1 6" id="KW-0732">Signal</keyword>
<dbReference type="PANTHER" id="PTHR10680">
    <property type="entry name" value="PEPTIDYL-GLYCINE ALPHA-AMIDATING MONOOXYGENASE"/>
    <property type="match status" value="1"/>
</dbReference>
<evidence type="ECO:0000256" key="4">
    <source>
        <dbReference type="PROSITE-ProRule" id="PRU00504"/>
    </source>
</evidence>
<accession>A0A813UYW2</accession>
<dbReference type="InterPro" id="IPR011042">
    <property type="entry name" value="6-blade_b-propeller_TolB-like"/>
</dbReference>
<evidence type="ECO:0008006" key="9">
    <source>
        <dbReference type="Google" id="ProtNLM"/>
    </source>
</evidence>
<feature type="chain" id="PRO_5032990390" description="NHL repeat containing protein" evidence="6">
    <location>
        <begin position="22"/>
        <end position="585"/>
    </location>
</feature>
<dbReference type="CDD" id="cd05819">
    <property type="entry name" value="NHL"/>
    <property type="match status" value="1"/>
</dbReference>
<organism evidence="7 8">
    <name type="scientific">Adineta steineri</name>
    <dbReference type="NCBI Taxonomy" id="433720"/>
    <lineage>
        <taxon>Eukaryota</taxon>
        <taxon>Metazoa</taxon>
        <taxon>Spiralia</taxon>
        <taxon>Gnathifera</taxon>
        <taxon>Rotifera</taxon>
        <taxon>Eurotatoria</taxon>
        <taxon>Bdelloidea</taxon>
        <taxon>Adinetida</taxon>
        <taxon>Adinetidae</taxon>
        <taxon>Adineta</taxon>
    </lineage>
</organism>
<dbReference type="InterPro" id="IPR001258">
    <property type="entry name" value="NHL_repeat"/>
</dbReference>
<dbReference type="EMBL" id="CAJNOE010000059">
    <property type="protein sequence ID" value="CAF0832746.1"/>
    <property type="molecule type" value="Genomic_DNA"/>
</dbReference>
<keyword evidence="5" id="KW-0175">Coiled coil</keyword>
<dbReference type="PROSITE" id="PS51125">
    <property type="entry name" value="NHL"/>
    <property type="match status" value="1"/>
</dbReference>
<gene>
    <name evidence="7" type="ORF">IZO911_LOCUS8621</name>
</gene>
<evidence type="ECO:0000313" key="8">
    <source>
        <dbReference type="Proteomes" id="UP000663860"/>
    </source>
</evidence>
<evidence type="ECO:0000256" key="1">
    <source>
        <dbReference type="ARBA" id="ARBA00022729"/>
    </source>
</evidence>